<sequence length="60" mass="6367">MSNHNHQQQPSTAAPAPQESPTKDKDLDTRSACPPPGGAAQFVQPPLTPTEEIGCLEKCI</sequence>
<dbReference type="EMBL" id="KN658483">
    <property type="protein sequence ID" value="KHN20365.1"/>
    <property type="molecule type" value="Genomic_DNA"/>
</dbReference>
<proteinExistence type="predicted"/>
<gene>
    <name evidence="2" type="ORF">glysoja_027862</name>
</gene>
<evidence type="ECO:0000256" key="1">
    <source>
        <dbReference type="SAM" id="MobiDB-lite"/>
    </source>
</evidence>
<dbReference type="Proteomes" id="UP000053555">
    <property type="component" value="Unassembled WGS sequence"/>
</dbReference>
<dbReference type="AlphaFoldDB" id="A0A0B2QGM2"/>
<feature type="region of interest" description="Disordered" evidence="1">
    <location>
        <begin position="1"/>
        <end position="50"/>
    </location>
</feature>
<reference evidence="2" key="1">
    <citation type="submission" date="2014-07" db="EMBL/GenBank/DDBJ databases">
        <title>Identification of a novel salt tolerance gene in wild soybean by whole-genome sequencing.</title>
        <authorList>
            <person name="Lam H.-M."/>
            <person name="Qi X."/>
            <person name="Li M.-W."/>
            <person name="Liu X."/>
            <person name="Xie M."/>
            <person name="Ni M."/>
            <person name="Xu X."/>
        </authorList>
    </citation>
    <scope>NUCLEOTIDE SEQUENCE [LARGE SCALE GENOMIC DNA]</scope>
    <source>
        <tissue evidence="2">Root</tissue>
    </source>
</reference>
<evidence type="ECO:0000313" key="2">
    <source>
        <dbReference type="EMBL" id="KHN20365.1"/>
    </source>
</evidence>
<accession>A0A0B2QGM2</accession>
<feature type="compositionally biased region" description="Low complexity" evidence="1">
    <location>
        <begin position="7"/>
        <end position="20"/>
    </location>
</feature>
<name>A0A0B2QGM2_GLYSO</name>
<protein>
    <submittedName>
        <fullName evidence="2">Uncharacterized protein</fullName>
    </submittedName>
</protein>
<organism evidence="2">
    <name type="scientific">Glycine soja</name>
    <name type="common">Wild soybean</name>
    <dbReference type="NCBI Taxonomy" id="3848"/>
    <lineage>
        <taxon>Eukaryota</taxon>
        <taxon>Viridiplantae</taxon>
        <taxon>Streptophyta</taxon>
        <taxon>Embryophyta</taxon>
        <taxon>Tracheophyta</taxon>
        <taxon>Spermatophyta</taxon>
        <taxon>Magnoliopsida</taxon>
        <taxon>eudicotyledons</taxon>
        <taxon>Gunneridae</taxon>
        <taxon>Pentapetalae</taxon>
        <taxon>rosids</taxon>
        <taxon>fabids</taxon>
        <taxon>Fabales</taxon>
        <taxon>Fabaceae</taxon>
        <taxon>Papilionoideae</taxon>
        <taxon>50 kb inversion clade</taxon>
        <taxon>NPAAA clade</taxon>
        <taxon>indigoferoid/millettioid clade</taxon>
        <taxon>Phaseoleae</taxon>
        <taxon>Glycine</taxon>
        <taxon>Glycine subgen. Soja</taxon>
    </lineage>
</organism>